<feature type="transmembrane region" description="Helical" evidence="9">
    <location>
        <begin position="6"/>
        <end position="22"/>
    </location>
</feature>
<dbReference type="PANTHER" id="PTHR42982">
    <property type="entry name" value="SEC-INDEPENDENT PROTEIN TRANSLOCASE PROTEIN TATA"/>
    <property type="match status" value="1"/>
</dbReference>
<evidence type="ECO:0000256" key="2">
    <source>
        <dbReference type="ARBA" id="ARBA00022448"/>
    </source>
</evidence>
<keyword evidence="2 9" id="KW-0813">Transport</keyword>
<evidence type="ECO:0000256" key="5">
    <source>
        <dbReference type="ARBA" id="ARBA00022927"/>
    </source>
</evidence>
<sequence length="59" mass="6434">MGNLGFNEILLIAVVILVLFGSRKIPEFMRGIGKGVREFNDAKNTATKALQEDIAEKGV</sequence>
<dbReference type="InterPro" id="IPR003369">
    <property type="entry name" value="TatA/B/E"/>
</dbReference>
<evidence type="ECO:0000256" key="9">
    <source>
        <dbReference type="HAMAP-Rule" id="MF_00236"/>
    </source>
</evidence>
<evidence type="ECO:0000313" key="10">
    <source>
        <dbReference type="EMBL" id="MBG9377777.1"/>
    </source>
</evidence>
<dbReference type="Pfam" id="PF02416">
    <property type="entry name" value="TatA_B_E"/>
    <property type="match status" value="1"/>
</dbReference>
<comment type="similarity">
    <text evidence="9">Belongs to the TatA/E family.</text>
</comment>
<evidence type="ECO:0000256" key="4">
    <source>
        <dbReference type="ARBA" id="ARBA00022692"/>
    </source>
</evidence>
<proteinExistence type="inferred from homology"/>
<dbReference type="RefSeq" id="WP_196991845.1">
    <property type="nucleotide sequence ID" value="NZ_JADWYR010000002.1"/>
</dbReference>
<keyword evidence="4 9" id="KW-0812">Transmembrane</keyword>
<keyword evidence="7 9" id="KW-0811">Translocation</keyword>
<dbReference type="PRINTS" id="PR01506">
    <property type="entry name" value="TATBPROTEIN"/>
</dbReference>
<comment type="subcellular location">
    <subcellularLocation>
        <location evidence="1 9">Cell membrane</location>
        <topology evidence="1 9">Single-pass membrane protein</topology>
    </subcellularLocation>
</comment>
<dbReference type="InterPro" id="IPR006312">
    <property type="entry name" value="TatA/E"/>
</dbReference>
<dbReference type="GO" id="GO:0008320">
    <property type="term" value="F:protein transmembrane transporter activity"/>
    <property type="evidence" value="ECO:0007669"/>
    <property type="project" value="UniProtKB-UniRule"/>
</dbReference>
<dbReference type="GO" id="GO:0033281">
    <property type="term" value="C:TAT protein transport complex"/>
    <property type="evidence" value="ECO:0007669"/>
    <property type="project" value="UniProtKB-UniRule"/>
</dbReference>
<dbReference type="Proteomes" id="UP000628448">
    <property type="component" value="Unassembled WGS sequence"/>
</dbReference>
<evidence type="ECO:0000313" key="11">
    <source>
        <dbReference type="Proteomes" id="UP000628448"/>
    </source>
</evidence>
<gene>
    <name evidence="9" type="primary">tatA</name>
    <name evidence="10" type="ORF">I5907_16160</name>
</gene>
<keyword evidence="3 9" id="KW-1003">Cell membrane</keyword>
<dbReference type="AlphaFoldDB" id="A0A931E7S9"/>
<evidence type="ECO:0000256" key="7">
    <source>
        <dbReference type="ARBA" id="ARBA00023010"/>
    </source>
</evidence>
<dbReference type="Gene3D" id="1.20.5.3310">
    <property type="match status" value="1"/>
</dbReference>
<dbReference type="EMBL" id="JADWYR010000002">
    <property type="protein sequence ID" value="MBG9377777.1"/>
    <property type="molecule type" value="Genomic_DNA"/>
</dbReference>
<organism evidence="10 11">
    <name type="scientific">Panacibacter microcysteis</name>
    <dbReference type="NCBI Taxonomy" id="2793269"/>
    <lineage>
        <taxon>Bacteria</taxon>
        <taxon>Pseudomonadati</taxon>
        <taxon>Bacteroidota</taxon>
        <taxon>Chitinophagia</taxon>
        <taxon>Chitinophagales</taxon>
        <taxon>Chitinophagaceae</taxon>
        <taxon>Panacibacter</taxon>
    </lineage>
</organism>
<evidence type="ECO:0000256" key="1">
    <source>
        <dbReference type="ARBA" id="ARBA00004162"/>
    </source>
</evidence>
<dbReference type="NCBIfam" id="TIGR01411">
    <property type="entry name" value="tatAE"/>
    <property type="match status" value="1"/>
</dbReference>
<comment type="subunit">
    <text evidence="9">Forms a complex with TatC.</text>
</comment>
<protein>
    <recommendedName>
        <fullName evidence="9">Sec-independent protein translocase protein TatA</fullName>
    </recommendedName>
</protein>
<keyword evidence="6 9" id="KW-1133">Transmembrane helix</keyword>
<accession>A0A931E7S9</accession>
<comment type="function">
    <text evidence="9">Part of the twin-arginine translocation (Tat) system that transports large folded proteins containing a characteristic twin-arginine motif in their signal peptide across membranes. TatA could form the protein-conducting channel of the Tat system.</text>
</comment>
<comment type="caution">
    <text evidence="10">The sequence shown here is derived from an EMBL/GenBank/DDBJ whole genome shotgun (WGS) entry which is preliminary data.</text>
</comment>
<dbReference type="PANTHER" id="PTHR42982:SF1">
    <property type="entry name" value="SEC-INDEPENDENT PROTEIN TRANSLOCASE PROTEIN TATA"/>
    <property type="match status" value="1"/>
</dbReference>
<keyword evidence="11" id="KW-1185">Reference proteome</keyword>
<dbReference type="HAMAP" id="MF_00236">
    <property type="entry name" value="TatA_E"/>
    <property type="match status" value="1"/>
</dbReference>
<evidence type="ECO:0000256" key="6">
    <source>
        <dbReference type="ARBA" id="ARBA00022989"/>
    </source>
</evidence>
<evidence type="ECO:0000256" key="8">
    <source>
        <dbReference type="ARBA" id="ARBA00023136"/>
    </source>
</evidence>
<evidence type="ECO:0000256" key="3">
    <source>
        <dbReference type="ARBA" id="ARBA00022475"/>
    </source>
</evidence>
<keyword evidence="5 9" id="KW-0653">Protein transport</keyword>
<keyword evidence="8 9" id="KW-0472">Membrane</keyword>
<name>A0A931E7S9_9BACT</name>
<dbReference type="GO" id="GO:0043953">
    <property type="term" value="P:protein transport by the Tat complex"/>
    <property type="evidence" value="ECO:0007669"/>
    <property type="project" value="UniProtKB-UniRule"/>
</dbReference>
<reference evidence="10" key="1">
    <citation type="submission" date="2020-11" db="EMBL/GenBank/DDBJ databases">
        <title>Bacterial whole genome sequence for Panacibacter sp. DH6.</title>
        <authorList>
            <person name="Le V."/>
            <person name="Ko S."/>
            <person name="Ahn C.-Y."/>
            <person name="Oh H.-M."/>
        </authorList>
    </citation>
    <scope>NUCLEOTIDE SEQUENCE</scope>
    <source>
        <strain evidence="10">DH6</strain>
    </source>
</reference>